<feature type="compositionally biased region" description="Basic and acidic residues" evidence="1">
    <location>
        <begin position="49"/>
        <end position="58"/>
    </location>
</feature>
<gene>
    <name evidence="2" type="ORF">F2Q69_00061402</name>
</gene>
<name>A0A8S9RES8_BRACR</name>
<evidence type="ECO:0000313" key="2">
    <source>
        <dbReference type="EMBL" id="KAF3571373.1"/>
    </source>
</evidence>
<proteinExistence type="predicted"/>
<evidence type="ECO:0000256" key="1">
    <source>
        <dbReference type="SAM" id="MobiDB-lite"/>
    </source>
</evidence>
<dbReference type="AlphaFoldDB" id="A0A8S9RES8"/>
<feature type="compositionally biased region" description="Polar residues" evidence="1">
    <location>
        <begin position="74"/>
        <end position="84"/>
    </location>
</feature>
<organism evidence="2 3">
    <name type="scientific">Brassica cretica</name>
    <name type="common">Mustard</name>
    <dbReference type="NCBI Taxonomy" id="69181"/>
    <lineage>
        <taxon>Eukaryota</taxon>
        <taxon>Viridiplantae</taxon>
        <taxon>Streptophyta</taxon>
        <taxon>Embryophyta</taxon>
        <taxon>Tracheophyta</taxon>
        <taxon>Spermatophyta</taxon>
        <taxon>Magnoliopsida</taxon>
        <taxon>eudicotyledons</taxon>
        <taxon>Gunneridae</taxon>
        <taxon>Pentapetalae</taxon>
        <taxon>rosids</taxon>
        <taxon>malvids</taxon>
        <taxon>Brassicales</taxon>
        <taxon>Brassicaceae</taxon>
        <taxon>Brassiceae</taxon>
        <taxon>Brassica</taxon>
    </lineage>
</organism>
<reference evidence="2" key="1">
    <citation type="submission" date="2019-12" db="EMBL/GenBank/DDBJ databases">
        <title>Genome sequencing and annotation of Brassica cretica.</title>
        <authorList>
            <person name="Studholme D.J."/>
            <person name="Sarris P."/>
        </authorList>
    </citation>
    <scope>NUCLEOTIDE SEQUENCE</scope>
    <source>
        <strain evidence="2">PFS-109/04</strain>
        <tissue evidence="2">Leaf</tissue>
    </source>
</reference>
<dbReference type="EMBL" id="QGKX02000095">
    <property type="protein sequence ID" value="KAF3571373.1"/>
    <property type="molecule type" value="Genomic_DNA"/>
</dbReference>
<accession>A0A8S9RES8</accession>
<feature type="region of interest" description="Disordered" evidence="1">
    <location>
        <begin position="24"/>
        <end position="99"/>
    </location>
</feature>
<evidence type="ECO:0000313" key="3">
    <source>
        <dbReference type="Proteomes" id="UP000712600"/>
    </source>
</evidence>
<dbReference type="Proteomes" id="UP000712600">
    <property type="component" value="Unassembled WGS sequence"/>
</dbReference>
<protein>
    <submittedName>
        <fullName evidence="2">Uncharacterized protein</fullName>
    </submittedName>
</protein>
<sequence length="124" mass="13623">MFNQLKIREVESCHSPNGFQILQDLQEEGEIADDDDSQSDTAEETVDEALEKNPKADDVVGLTVKTLPPANGGSKATTQRQNPVSRGRDRGSKRHTVKARDLVLVAAQQQKGQQPSKKVSSRKL</sequence>
<feature type="compositionally biased region" description="Acidic residues" evidence="1">
    <location>
        <begin position="25"/>
        <end position="48"/>
    </location>
</feature>
<comment type="caution">
    <text evidence="2">The sequence shown here is derived from an EMBL/GenBank/DDBJ whole genome shotgun (WGS) entry which is preliminary data.</text>
</comment>